<dbReference type="Proteomes" id="UP000292957">
    <property type="component" value="Unassembled WGS sequence"/>
</dbReference>
<dbReference type="EMBL" id="ML145095">
    <property type="protein sequence ID" value="TBU62057.1"/>
    <property type="molecule type" value="Genomic_DNA"/>
</dbReference>
<evidence type="ECO:0000313" key="3">
    <source>
        <dbReference type="Proteomes" id="UP000292082"/>
    </source>
</evidence>
<dbReference type="Proteomes" id="UP000292082">
    <property type="component" value="Unassembled WGS sequence"/>
</dbReference>
<dbReference type="OrthoDB" id="425354at2759"/>
<sequence>MAAPADKTTRDISGKYIMDKSLSDDNDEILRLQGVSWWTRKAISVATLYLDVKHFTEDGVEHIEIVQTLSGVKGTTENRILDGEERPHEDHVFGAVLSTSRRVTLDEIEYDHLKKDWSDDSFADGKIIYTQAKSDTSKSGKTWTAEQVWGFEQVNGEKRYTRHVHFVGPGGEIIEIRLVYQYTGPL</sequence>
<dbReference type="PANTHER" id="PTHR38115">
    <property type="entry name" value="LIPOCALIN-LIKE DOMAIN-CONTAINING PROTEIN"/>
    <property type="match status" value="1"/>
</dbReference>
<dbReference type="PANTHER" id="PTHR38115:SF1">
    <property type="entry name" value="LIPOCALIN-LIKE DOMAIN-CONTAINING PROTEIN"/>
    <property type="match status" value="1"/>
</dbReference>
<evidence type="ECO:0000313" key="1">
    <source>
        <dbReference type="EMBL" id="TBU34503.1"/>
    </source>
</evidence>
<dbReference type="EMBL" id="ML143388">
    <property type="protein sequence ID" value="TBU34503.1"/>
    <property type="molecule type" value="Genomic_DNA"/>
</dbReference>
<evidence type="ECO:0008006" key="4">
    <source>
        <dbReference type="Google" id="ProtNLM"/>
    </source>
</evidence>
<name>A0A4V6MW40_9APHY</name>
<evidence type="ECO:0000313" key="2">
    <source>
        <dbReference type="EMBL" id="TBU62057.1"/>
    </source>
</evidence>
<reference evidence="1 3" key="1">
    <citation type="submission" date="2019-01" db="EMBL/GenBank/DDBJ databases">
        <title>Draft genome sequences of three monokaryotic isolates of the white-rot basidiomycete fungus Dichomitus squalens.</title>
        <authorList>
            <consortium name="DOE Joint Genome Institute"/>
            <person name="Lopez S.C."/>
            <person name="Andreopoulos B."/>
            <person name="Pangilinan J."/>
            <person name="Lipzen A."/>
            <person name="Riley R."/>
            <person name="Ahrendt S."/>
            <person name="Ng V."/>
            <person name="Barry K."/>
            <person name="Daum C."/>
            <person name="Grigoriev I.V."/>
            <person name="Hilden K.S."/>
            <person name="Makela M.R."/>
            <person name="de Vries R.P."/>
        </authorList>
    </citation>
    <scope>NUCLEOTIDE SEQUENCE [LARGE SCALE GENOMIC DNA]</scope>
    <source>
        <strain evidence="2 3">CBS 464.89</strain>
        <strain evidence="1">OM18370.1</strain>
    </source>
</reference>
<organism evidence="1">
    <name type="scientific">Dichomitus squalens</name>
    <dbReference type="NCBI Taxonomy" id="114155"/>
    <lineage>
        <taxon>Eukaryota</taxon>
        <taxon>Fungi</taxon>
        <taxon>Dikarya</taxon>
        <taxon>Basidiomycota</taxon>
        <taxon>Agaricomycotina</taxon>
        <taxon>Agaricomycetes</taxon>
        <taxon>Polyporales</taxon>
        <taxon>Polyporaceae</taxon>
        <taxon>Dichomitus</taxon>
    </lineage>
</organism>
<proteinExistence type="predicted"/>
<protein>
    <recommendedName>
        <fullName evidence="4">LCCL domain-containing protein</fullName>
    </recommendedName>
</protein>
<accession>A0A4V6MW40</accession>
<dbReference type="AlphaFoldDB" id="A0A4V6MW40"/>
<gene>
    <name evidence="2" type="ORF">BD310DRAFT_118364</name>
    <name evidence="1" type="ORF">BD311DRAFT_746276</name>
</gene>
<dbReference type="InterPro" id="IPR053037">
    <property type="entry name" value="Pericyclase_pydY-like"/>
</dbReference>
<keyword evidence="3" id="KW-1185">Reference proteome</keyword>